<dbReference type="Pfam" id="PF09339">
    <property type="entry name" value="HTH_IclR"/>
    <property type="match status" value="1"/>
</dbReference>
<accession>A0A1S2QE13</accession>
<dbReference type="InterPro" id="IPR036390">
    <property type="entry name" value="WH_DNA-bd_sf"/>
</dbReference>
<evidence type="ECO:0000313" key="3">
    <source>
        <dbReference type="EMBL" id="OIK04392.1"/>
    </source>
</evidence>
<organism evidence="3 4">
    <name type="scientific">Streptomyces monashensis</name>
    <dbReference type="NCBI Taxonomy" id="1678012"/>
    <lineage>
        <taxon>Bacteria</taxon>
        <taxon>Bacillati</taxon>
        <taxon>Actinomycetota</taxon>
        <taxon>Actinomycetes</taxon>
        <taxon>Kitasatosporales</taxon>
        <taxon>Streptomycetaceae</taxon>
        <taxon>Streptomyces</taxon>
    </lineage>
</organism>
<sequence>MAKLTGDNVATAAELALAAGLGRSTTGKALVTLEEHGLAIRTPGGHDGPRRTPDRRRVAPTNESTTGDAESDTLDTAATA</sequence>
<dbReference type="EMBL" id="MLYO01000029">
    <property type="protein sequence ID" value="OIK04392.1"/>
    <property type="molecule type" value="Genomic_DNA"/>
</dbReference>
<dbReference type="InterPro" id="IPR005471">
    <property type="entry name" value="Tscrpt_reg_IclR_N"/>
</dbReference>
<proteinExistence type="predicted"/>
<dbReference type="RefSeq" id="WP_071381886.1">
    <property type="nucleotide sequence ID" value="NZ_MLYO01000029.1"/>
</dbReference>
<feature type="domain" description="HTH iclR-type" evidence="2">
    <location>
        <begin position="9"/>
        <end position="39"/>
    </location>
</feature>
<dbReference type="GO" id="GO:0003677">
    <property type="term" value="F:DNA binding"/>
    <property type="evidence" value="ECO:0007669"/>
    <property type="project" value="InterPro"/>
</dbReference>
<feature type="compositionally biased region" description="Basic and acidic residues" evidence="1">
    <location>
        <begin position="47"/>
        <end position="57"/>
    </location>
</feature>
<protein>
    <recommendedName>
        <fullName evidence="2">HTH iclR-type domain-containing protein</fullName>
    </recommendedName>
</protein>
<evidence type="ECO:0000313" key="4">
    <source>
        <dbReference type="Proteomes" id="UP000179642"/>
    </source>
</evidence>
<evidence type="ECO:0000256" key="1">
    <source>
        <dbReference type="SAM" id="MobiDB-lite"/>
    </source>
</evidence>
<dbReference type="AlphaFoldDB" id="A0A1S2QE13"/>
<comment type="caution">
    <text evidence="3">The sequence shown here is derived from an EMBL/GenBank/DDBJ whole genome shotgun (WGS) entry which is preliminary data.</text>
</comment>
<feature type="region of interest" description="Disordered" evidence="1">
    <location>
        <begin position="36"/>
        <end position="80"/>
    </location>
</feature>
<dbReference type="GO" id="GO:0006355">
    <property type="term" value="P:regulation of DNA-templated transcription"/>
    <property type="evidence" value="ECO:0007669"/>
    <property type="project" value="InterPro"/>
</dbReference>
<dbReference type="Proteomes" id="UP000179642">
    <property type="component" value="Unassembled WGS sequence"/>
</dbReference>
<gene>
    <name evidence="3" type="ORF">BIV23_17960</name>
</gene>
<keyword evidence="4" id="KW-1185">Reference proteome</keyword>
<dbReference type="SUPFAM" id="SSF46785">
    <property type="entry name" value="Winged helix' DNA-binding domain"/>
    <property type="match status" value="1"/>
</dbReference>
<evidence type="ECO:0000259" key="2">
    <source>
        <dbReference type="Pfam" id="PF09339"/>
    </source>
</evidence>
<reference evidence="3 4" key="1">
    <citation type="submission" date="2016-10" db="EMBL/GenBank/DDBJ databases">
        <title>Genome sequence of Streptomyces sp. MUSC 1.</title>
        <authorList>
            <person name="Lee L.-H."/>
            <person name="Ser H.-L."/>
            <person name="Law J.W.-F."/>
        </authorList>
    </citation>
    <scope>NUCLEOTIDE SEQUENCE [LARGE SCALE GENOMIC DNA]</scope>
    <source>
        <strain evidence="3 4">MUSC 1</strain>
    </source>
</reference>
<name>A0A1S2QE13_9ACTN</name>
<feature type="compositionally biased region" description="Polar residues" evidence="1">
    <location>
        <begin position="61"/>
        <end position="80"/>
    </location>
</feature>